<sequence length="238" mass="27256">MCNKIKMTRLGLEYKDCNNKMNLGKIWFFVIPLIFIIVVLFCMHVETYWRSVYMNLCHFEATVGTSISSIASFWGGALGGIISGFLSIIGIMLTISYYRKSDVENKMIENKPFLNLNITENTDNIDKLCDLGKGDKKVPVLIQIENIGKNFARTLTYNNGTNFGGQAFNYIIKANMKLDKTYLINVSFDKSREQILYLSFFDCFMNEYIQGFIFRCNDDNEVVNIEAGFPKKIGTAFK</sequence>
<dbReference type="RefSeq" id="WP_079493239.1">
    <property type="nucleotide sequence ID" value="NZ_FUZT01000008.1"/>
</dbReference>
<feature type="transmembrane region" description="Helical" evidence="1">
    <location>
        <begin position="26"/>
        <end position="49"/>
    </location>
</feature>
<gene>
    <name evidence="2" type="ORF">SAMN02194393_03410</name>
</gene>
<dbReference type="EMBL" id="FUZT01000008">
    <property type="protein sequence ID" value="SKC80001.1"/>
    <property type="molecule type" value="Genomic_DNA"/>
</dbReference>
<keyword evidence="1" id="KW-1133">Transmembrane helix</keyword>
<keyword evidence="3" id="KW-1185">Reference proteome</keyword>
<evidence type="ECO:0000313" key="2">
    <source>
        <dbReference type="EMBL" id="SKC80001.1"/>
    </source>
</evidence>
<evidence type="ECO:0000313" key="3">
    <source>
        <dbReference type="Proteomes" id="UP000190285"/>
    </source>
</evidence>
<protein>
    <submittedName>
        <fullName evidence="2">Uncharacterized protein</fullName>
    </submittedName>
</protein>
<keyword evidence="1" id="KW-0812">Transmembrane</keyword>
<organism evidence="2 3">
    <name type="scientific">Maledivibacter halophilus</name>
    <dbReference type="NCBI Taxonomy" id="36842"/>
    <lineage>
        <taxon>Bacteria</taxon>
        <taxon>Bacillati</taxon>
        <taxon>Bacillota</taxon>
        <taxon>Clostridia</taxon>
        <taxon>Peptostreptococcales</taxon>
        <taxon>Caminicellaceae</taxon>
        <taxon>Maledivibacter</taxon>
    </lineage>
</organism>
<dbReference type="AlphaFoldDB" id="A0A1T5LVM4"/>
<evidence type="ECO:0000256" key="1">
    <source>
        <dbReference type="SAM" id="Phobius"/>
    </source>
</evidence>
<dbReference type="STRING" id="36842.SAMN02194393_03410"/>
<dbReference type="Proteomes" id="UP000190285">
    <property type="component" value="Unassembled WGS sequence"/>
</dbReference>
<proteinExistence type="predicted"/>
<accession>A0A1T5LVM4</accession>
<keyword evidence="1" id="KW-0472">Membrane</keyword>
<feature type="transmembrane region" description="Helical" evidence="1">
    <location>
        <begin position="69"/>
        <end position="98"/>
    </location>
</feature>
<reference evidence="2 3" key="1">
    <citation type="submission" date="2017-02" db="EMBL/GenBank/DDBJ databases">
        <authorList>
            <person name="Peterson S.W."/>
        </authorList>
    </citation>
    <scope>NUCLEOTIDE SEQUENCE [LARGE SCALE GENOMIC DNA]</scope>
    <source>
        <strain evidence="2 3">M1</strain>
    </source>
</reference>
<dbReference type="OrthoDB" id="2079776at2"/>
<name>A0A1T5LVM4_9FIRM</name>